<dbReference type="EMBL" id="JALJOR010000001">
    <property type="protein sequence ID" value="KAK9829444.1"/>
    <property type="molecule type" value="Genomic_DNA"/>
</dbReference>
<evidence type="ECO:0000313" key="2">
    <source>
        <dbReference type="EMBL" id="KAK9829444.1"/>
    </source>
</evidence>
<reference evidence="2 3" key="1">
    <citation type="journal article" date="2024" name="Nat. Commun.">
        <title>Phylogenomics reveals the evolutionary origins of lichenization in chlorophyte algae.</title>
        <authorList>
            <person name="Puginier C."/>
            <person name="Libourel C."/>
            <person name="Otte J."/>
            <person name="Skaloud P."/>
            <person name="Haon M."/>
            <person name="Grisel S."/>
            <person name="Petersen M."/>
            <person name="Berrin J.G."/>
            <person name="Delaux P.M."/>
            <person name="Dal Grande F."/>
            <person name="Keller J."/>
        </authorList>
    </citation>
    <scope>NUCLEOTIDE SEQUENCE [LARGE SCALE GENOMIC DNA]</scope>
    <source>
        <strain evidence="2 3">SAG 2043</strain>
    </source>
</reference>
<evidence type="ECO:0000256" key="1">
    <source>
        <dbReference type="SAM" id="MobiDB-lite"/>
    </source>
</evidence>
<dbReference type="Proteomes" id="UP001489004">
    <property type="component" value="Unassembled WGS sequence"/>
</dbReference>
<protein>
    <submittedName>
        <fullName evidence="2">Uncharacterized protein</fullName>
    </submittedName>
</protein>
<dbReference type="AlphaFoldDB" id="A0AAW1R704"/>
<comment type="caution">
    <text evidence="2">The sequence shown here is derived from an EMBL/GenBank/DDBJ whole genome shotgun (WGS) entry which is preliminary data.</text>
</comment>
<sequence>MALDCQEATAKQKAKKRATHSQILSYASAAGPYVGKCAATLNLLAQPADFCTSASNGVHDVVMRLASALLMREEKAYKDMAVVLAGHPCEDILRNFWVCVSNSCGLLSAAMAHCTTIMAKLAIREGLDAAQQLFYVAAGLHPPPDLPSPLQVNVNDIGHFVMRLLEAAHLHLASCDPASLQAEARQLASDMLQKHLQRAAPRVFLGLMKAPPKMQELSAGLLAQAEQQLLAREKAREALLLLGGSCLAGLLRHVCSQYAHLRPTPRTWWKSLEICAGYLDGVNQHFMCFDGIELLCCCIRCLLLTAVEVPVEVLREWAENGDALVADLKLVTGALVRVLHHQARYRGDQTSFNVRALKELCALHKAYPHGASLMYPETYKLLEALLLPFEGIVLAEAAAAAASLAPVDACTGALAGFSGCTSGREHGKSGARGQRGIGAWSPATHSWSDR</sequence>
<keyword evidence="3" id="KW-1185">Reference proteome</keyword>
<feature type="region of interest" description="Disordered" evidence="1">
    <location>
        <begin position="425"/>
        <end position="450"/>
    </location>
</feature>
<gene>
    <name evidence="2" type="ORF">WJX72_005902</name>
</gene>
<name>A0AAW1R704_9CHLO</name>
<evidence type="ECO:0000313" key="3">
    <source>
        <dbReference type="Proteomes" id="UP001489004"/>
    </source>
</evidence>
<proteinExistence type="predicted"/>
<organism evidence="2 3">
    <name type="scientific">[Myrmecia] bisecta</name>
    <dbReference type="NCBI Taxonomy" id="41462"/>
    <lineage>
        <taxon>Eukaryota</taxon>
        <taxon>Viridiplantae</taxon>
        <taxon>Chlorophyta</taxon>
        <taxon>core chlorophytes</taxon>
        <taxon>Trebouxiophyceae</taxon>
        <taxon>Trebouxiales</taxon>
        <taxon>Trebouxiaceae</taxon>
        <taxon>Myrmecia</taxon>
    </lineage>
</organism>
<accession>A0AAW1R704</accession>